<feature type="non-terminal residue" evidence="2">
    <location>
        <position position="1"/>
    </location>
</feature>
<dbReference type="Pfam" id="PF05991">
    <property type="entry name" value="NYN_YacP"/>
    <property type="match status" value="1"/>
</dbReference>
<reference evidence="2" key="1">
    <citation type="journal article" date="2014" name="Front. Microbiol.">
        <title>High frequency of phylogenetically diverse reductive dehalogenase-homologous genes in deep subseafloor sedimentary metagenomes.</title>
        <authorList>
            <person name="Kawai M."/>
            <person name="Futagami T."/>
            <person name="Toyoda A."/>
            <person name="Takaki Y."/>
            <person name="Nishi S."/>
            <person name="Hori S."/>
            <person name="Arai W."/>
            <person name="Tsubouchi T."/>
            <person name="Morono Y."/>
            <person name="Uchiyama I."/>
            <person name="Ito T."/>
            <person name="Fujiyama A."/>
            <person name="Inagaki F."/>
            <person name="Takami H."/>
        </authorList>
    </citation>
    <scope>NUCLEOTIDE SEQUENCE</scope>
    <source>
        <strain evidence="2">Expedition CK06-06</strain>
    </source>
</reference>
<feature type="region of interest" description="Disordered" evidence="1">
    <location>
        <begin position="121"/>
        <end position="145"/>
    </location>
</feature>
<evidence type="ECO:0008006" key="3">
    <source>
        <dbReference type="Google" id="ProtNLM"/>
    </source>
</evidence>
<comment type="caution">
    <text evidence="2">The sequence shown here is derived from an EMBL/GenBank/DDBJ whole genome shotgun (WGS) entry which is preliminary data.</text>
</comment>
<organism evidence="2">
    <name type="scientific">marine sediment metagenome</name>
    <dbReference type="NCBI Taxonomy" id="412755"/>
    <lineage>
        <taxon>unclassified sequences</taxon>
        <taxon>metagenomes</taxon>
        <taxon>ecological metagenomes</taxon>
    </lineage>
</organism>
<evidence type="ECO:0000256" key="1">
    <source>
        <dbReference type="SAM" id="MobiDB-lite"/>
    </source>
</evidence>
<dbReference type="AlphaFoldDB" id="X0Y7J2"/>
<sequence length="159" mass="17649">AMPYLIDGHNLIAQVPDIQLDDPDDEARLISLLRTFCARTGRGVTVYFDHRAPGSEKPPSVGGLSVHFVTPPRTADEAIQAHLQRLREEARNWTVVSSDRAVQLAARQSGARSLSSNTFTHQLMGGETAPEVTEKPDAPSSEEEIAWWESLFRQEDQDI</sequence>
<dbReference type="InterPro" id="IPR010298">
    <property type="entry name" value="YacP-like"/>
</dbReference>
<proteinExistence type="predicted"/>
<name>X0Y7J2_9ZZZZ</name>
<evidence type="ECO:0000313" key="2">
    <source>
        <dbReference type="EMBL" id="GAG32851.1"/>
    </source>
</evidence>
<accession>X0Y7J2</accession>
<protein>
    <recommendedName>
        <fullName evidence="3">NYN domain-containing protein</fullName>
    </recommendedName>
</protein>
<dbReference type="EMBL" id="BARS01046779">
    <property type="protein sequence ID" value="GAG32851.1"/>
    <property type="molecule type" value="Genomic_DNA"/>
</dbReference>
<gene>
    <name evidence="2" type="ORF">S01H1_70351</name>
</gene>